<evidence type="ECO:0000256" key="1">
    <source>
        <dbReference type="ARBA" id="ARBA00004141"/>
    </source>
</evidence>
<evidence type="ECO:0000313" key="9">
    <source>
        <dbReference type="Proteomes" id="UP000011648"/>
    </source>
</evidence>
<dbReference type="InterPro" id="IPR000515">
    <property type="entry name" value="MetI-like"/>
</dbReference>
<feature type="transmembrane region" description="Helical" evidence="5">
    <location>
        <begin position="85"/>
        <end position="104"/>
    </location>
</feature>
<sequence>MTRESPSSTESADDHETNTDTKSTLKTERNGTTDRPVATDGGNVNSPFEVVSEFEETRRDRYRKLYDAYVYAPVSIIWRDWRARIGLTIVLLYLLTGTVGTMLVEPTNVTEGPALVNPFENAEYILGTDAQGRDLLSQTVHSTATILKMVVSGAVCTVGIGTTVGAIAGYKGGMVDTVLSSITDVFINIPGFPLVMVLGLMFSDAILGNPYAVGVLLSVAAWGGLARAIRSQMLTLREESFVEASQAMGMRTHTIVFKEIIPHLMPYVVINLTNAGRRVIFEAVALYYLGILPFENLNWGSTLNLAYEANAHARPGALHWFLVPMVAIVFISIGLTLLGQSLDRVFNPRVRARHEKTTSPADPEGDSDDTTNTNDMMGGI</sequence>
<feature type="transmembrane region" description="Helical" evidence="5">
    <location>
        <begin position="317"/>
        <end position="339"/>
    </location>
</feature>
<keyword evidence="9" id="KW-1185">Reference proteome</keyword>
<dbReference type="InterPro" id="IPR035906">
    <property type="entry name" value="MetI-like_sf"/>
</dbReference>
<dbReference type="SUPFAM" id="SSF161098">
    <property type="entry name" value="MetI-like"/>
    <property type="match status" value="1"/>
</dbReference>
<dbReference type="AlphaFoldDB" id="M0A0P8"/>
<keyword evidence="3 5" id="KW-1133">Transmembrane helix</keyword>
<feature type="transmembrane region" description="Helical" evidence="5">
    <location>
        <begin position="279"/>
        <end position="297"/>
    </location>
</feature>
<dbReference type="PANTHER" id="PTHR42729:SF1">
    <property type="entry name" value="OLIGO_DIPEPTIDE TRANSPORT, PERMEASE PROTEIN (DPPC-2)"/>
    <property type="match status" value="1"/>
</dbReference>
<dbReference type="Gene3D" id="1.10.3720.10">
    <property type="entry name" value="MetI-like"/>
    <property type="match status" value="1"/>
</dbReference>
<dbReference type="GO" id="GO:0005886">
    <property type="term" value="C:plasma membrane"/>
    <property type="evidence" value="ECO:0007669"/>
    <property type="project" value="UniProtKB-SubCell"/>
</dbReference>
<gene>
    <name evidence="8" type="ORF">C484_09321</name>
</gene>
<feature type="compositionally biased region" description="Polar residues" evidence="6">
    <location>
        <begin position="1"/>
        <end position="10"/>
    </location>
</feature>
<dbReference type="STRING" id="1230458.C484_09321"/>
<comment type="caution">
    <text evidence="8">The sequence shown here is derived from an EMBL/GenBank/DDBJ whole genome shotgun (WGS) entry which is preliminary data.</text>
</comment>
<dbReference type="RefSeq" id="WP_006825624.1">
    <property type="nucleotide sequence ID" value="NZ_AOIL01000032.1"/>
</dbReference>
<comment type="similarity">
    <text evidence="5">Belongs to the binding-protein-dependent transport system permease family.</text>
</comment>
<dbReference type="PANTHER" id="PTHR42729">
    <property type="entry name" value="OLIGO/DIPEPTIDE TRANSPORT, PERMEASE PROTEIN (DPPC-2)"/>
    <property type="match status" value="1"/>
</dbReference>
<feature type="compositionally biased region" description="Basic and acidic residues" evidence="6">
    <location>
        <begin position="12"/>
        <end position="32"/>
    </location>
</feature>
<keyword evidence="4 5" id="KW-0472">Membrane</keyword>
<dbReference type="PATRIC" id="fig|1230458.4.peg.1869"/>
<evidence type="ECO:0000256" key="3">
    <source>
        <dbReference type="ARBA" id="ARBA00022989"/>
    </source>
</evidence>
<keyword evidence="5" id="KW-0813">Transport</keyword>
<evidence type="ECO:0000256" key="2">
    <source>
        <dbReference type="ARBA" id="ARBA00022692"/>
    </source>
</evidence>
<evidence type="ECO:0000256" key="6">
    <source>
        <dbReference type="SAM" id="MobiDB-lite"/>
    </source>
</evidence>
<feature type="compositionally biased region" description="Low complexity" evidence="6">
    <location>
        <begin position="370"/>
        <end position="380"/>
    </location>
</feature>
<evidence type="ECO:0000256" key="4">
    <source>
        <dbReference type="ARBA" id="ARBA00023136"/>
    </source>
</evidence>
<feature type="domain" description="ABC transmembrane type-1" evidence="7">
    <location>
        <begin position="143"/>
        <end position="339"/>
    </location>
</feature>
<dbReference type="PROSITE" id="PS50928">
    <property type="entry name" value="ABC_TM1"/>
    <property type="match status" value="1"/>
</dbReference>
<comment type="subcellular location">
    <subcellularLocation>
        <location evidence="5">Cell membrane</location>
        <topology evidence="5">Multi-pass membrane protein</topology>
    </subcellularLocation>
    <subcellularLocation>
        <location evidence="1">Membrane</location>
        <topology evidence="1">Multi-pass membrane protein</topology>
    </subcellularLocation>
</comment>
<feature type="transmembrane region" description="Helical" evidence="5">
    <location>
        <begin position="146"/>
        <end position="170"/>
    </location>
</feature>
<feature type="region of interest" description="Disordered" evidence="6">
    <location>
        <begin position="1"/>
        <end position="46"/>
    </location>
</feature>
<feature type="transmembrane region" description="Helical" evidence="5">
    <location>
        <begin position="208"/>
        <end position="229"/>
    </location>
</feature>
<keyword evidence="2 5" id="KW-0812">Transmembrane</keyword>
<dbReference type="OrthoDB" id="312811at2157"/>
<dbReference type="EMBL" id="AOIL01000032">
    <property type="protein sequence ID" value="ELY92179.1"/>
    <property type="molecule type" value="Genomic_DNA"/>
</dbReference>
<evidence type="ECO:0000259" key="7">
    <source>
        <dbReference type="PROSITE" id="PS50928"/>
    </source>
</evidence>
<evidence type="ECO:0000256" key="5">
    <source>
        <dbReference type="RuleBase" id="RU363032"/>
    </source>
</evidence>
<evidence type="ECO:0000313" key="8">
    <source>
        <dbReference type="EMBL" id="ELY92179.1"/>
    </source>
</evidence>
<feature type="transmembrane region" description="Helical" evidence="5">
    <location>
        <begin position="182"/>
        <end position="202"/>
    </location>
</feature>
<organism evidence="8 9">
    <name type="scientific">Natrialba taiwanensis DSM 12281</name>
    <dbReference type="NCBI Taxonomy" id="1230458"/>
    <lineage>
        <taxon>Archaea</taxon>
        <taxon>Methanobacteriati</taxon>
        <taxon>Methanobacteriota</taxon>
        <taxon>Stenosarchaea group</taxon>
        <taxon>Halobacteria</taxon>
        <taxon>Halobacteriales</taxon>
        <taxon>Natrialbaceae</taxon>
        <taxon>Natrialba</taxon>
    </lineage>
</organism>
<dbReference type="GO" id="GO:0055085">
    <property type="term" value="P:transmembrane transport"/>
    <property type="evidence" value="ECO:0007669"/>
    <property type="project" value="InterPro"/>
</dbReference>
<accession>M0A0P8</accession>
<dbReference type="Pfam" id="PF00528">
    <property type="entry name" value="BPD_transp_1"/>
    <property type="match status" value="1"/>
</dbReference>
<dbReference type="Proteomes" id="UP000011648">
    <property type="component" value="Unassembled WGS sequence"/>
</dbReference>
<name>M0A0P8_9EURY</name>
<protein>
    <submittedName>
        <fullName evidence="8">Binding-protein-dependent transport systems inner membrane component</fullName>
    </submittedName>
</protein>
<dbReference type="CDD" id="cd06261">
    <property type="entry name" value="TM_PBP2"/>
    <property type="match status" value="1"/>
</dbReference>
<feature type="region of interest" description="Disordered" evidence="6">
    <location>
        <begin position="352"/>
        <end position="380"/>
    </location>
</feature>
<reference evidence="8 9" key="1">
    <citation type="journal article" date="2014" name="PLoS Genet.">
        <title>Phylogenetically driven sequencing of extremely halophilic archaea reveals strategies for static and dynamic osmo-response.</title>
        <authorList>
            <person name="Becker E.A."/>
            <person name="Seitzer P.M."/>
            <person name="Tritt A."/>
            <person name="Larsen D."/>
            <person name="Krusor M."/>
            <person name="Yao A.I."/>
            <person name="Wu D."/>
            <person name="Madern D."/>
            <person name="Eisen J.A."/>
            <person name="Darling A.E."/>
            <person name="Facciotti M.T."/>
        </authorList>
    </citation>
    <scope>NUCLEOTIDE SEQUENCE [LARGE SCALE GENOMIC DNA]</scope>
    <source>
        <strain evidence="8 9">DSM 12281</strain>
    </source>
</reference>
<proteinExistence type="inferred from homology"/>